<organism evidence="6 7">
    <name type="scientific">Prosthecobacter fusiformis</name>
    <dbReference type="NCBI Taxonomy" id="48464"/>
    <lineage>
        <taxon>Bacteria</taxon>
        <taxon>Pseudomonadati</taxon>
        <taxon>Verrucomicrobiota</taxon>
        <taxon>Verrucomicrobiia</taxon>
        <taxon>Verrucomicrobiales</taxon>
        <taxon>Verrucomicrobiaceae</taxon>
        <taxon>Prosthecobacter</taxon>
    </lineage>
</organism>
<dbReference type="SUPFAM" id="SSF51215">
    <property type="entry name" value="Regulatory protein AraC"/>
    <property type="match status" value="1"/>
</dbReference>
<keyword evidence="1" id="KW-0805">Transcription regulation</keyword>
<feature type="domain" description="HTH araC/xylS-type" evidence="5">
    <location>
        <begin position="176"/>
        <end position="274"/>
    </location>
</feature>
<dbReference type="PANTHER" id="PTHR46796">
    <property type="entry name" value="HTH-TYPE TRANSCRIPTIONAL ACTIVATOR RHAS-RELATED"/>
    <property type="match status" value="1"/>
</dbReference>
<sequence length="281" mass="31496">MQANRKYLNYTTALGISLSPVARAGWPAFLIHECGYQAALENWNHPGVDSPFWRFYHNPEPGCHLLHQGERIPLEPGNCVLIPANTIFDCCGPVPACHCWLHFTVTRLVGPAPQEPVVIAMDETLRVLVQALLRTHGEPVGEARDQRLHHHSAALLHAAFAQMDLPAVPAMPDHLLEVLALIQKAPHADLSNPFLADRSGMSLERFIRAFRQHTGQTPAAYVTATRLRLAGEALALTDKTIDQIAIEHGFPNRHYFTRLYTRQFGCGPAEFRARQHRRRGR</sequence>
<evidence type="ECO:0000256" key="4">
    <source>
        <dbReference type="SAM" id="SignalP"/>
    </source>
</evidence>
<dbReference type="RefSeq" id="WP_133793156.1">
    <property type="nucleotide sequence ID" value="NZ_SOCA01000001.1"/>
</dbReference>
<evidence type="ECO:0000256" key="2">
    <source>
        <dbReference type="ARBA" id="ARBA00023125"/>
    </source>
</evidence>
<gene>
    <name evidence="6" type="ORF">EI77_00485</name>
</gene>
<evidence type="ECO:0000256" key="3">
    <source>
        <dbReference type="ARBA" id="ARBA00023163"/>
    </source>
</evidence>
<proteinExistence type="predicted"/>
<feature type="chain" id="PRO_5020817961" evidence="4">
    <location>
        <begin position="25"/>
        <end position="281"/>
    </location>
</feature>
<dbReference type="OrthoDB" id="185691at2"/>
<dbReference type="InterPro" id="IPR050204">
    <property type="entry name" value="AraC_XylS_family_regulators"/>
</dbReference>
<evidence type="ECO:0000313" key="6">
    <source>
        <dbReference type="EMBL" id="TDU81182.1"/>
    </source>
</evidence>
<dbReference type="PROSITE" id="PS01124">
    <property type="entry name" value="HTH_ARAC_FAMILY_2"/>
    <property type="match status" value="1"/>
</dbReference>
<dbReference type="GO" id="GO:0043565">
    <property type="term" value="F:sequence-specific DNA binding"/>
    <property type="evidence" value="ECO:0007669"/>
    <property type="project" value="InterPro"/>
</dbReference>
<dbReference type="EMBL" id="SOCA01000001">
    <property type="protein sequence ID" value="TDU81182.1"/>
    <property type="molecule type" value="Genomic_DNA"/>
</dbReference>
<dbReference type="InterPro" id="IPR037923">
    <property type="entry name" value="HTH-like"/>
</dbReference>
<comment type="caution">
    <text evidence="6">The sequence shown here is derived from an EMBL/GenBank/DDBJ whole genome shotgun (WGS) entry which is preliminary data.</text>
</comment>
<dbReference type="SUPFAM" id="SSF46689">
    <property type="entry name" value="Homeodomain-like"/>
    <property type="match status" value="2"/>
</dbReference>
<dbReference type="Proteomes" id="UP000295662">
    <property type="component" value="Unassembled WGS sequence"/>
</dbReference>
<keyword evidence="4" id="KW-0732">Signal</keyword>
<dbReference type="SMART" id="SM00342">
    <property type="entry name" value="HTH_ARAC"/>
    <property type="match status" value="1"/>
</dbReference>
<dbReference type="Gene3D" id="1.10.10.60">
    <property type="entry name" value="Homeodomain-like"/>
    <property type="match status" value="2"/>
</dbReference>
<keyword evidence="2" id="KW-0238">DNA-binding</keyword>
<evidence type="ECO:0000256" key="1">
    <source>
        <dbReference type="ARBA" id="ARBA00023015"/>
    </source>
</evidence>
<protein>
    <submittedName>
        <fullName evidence="6">Helix-turn-helix protein</fullName>
    </submittedName>
</protein>
<dbReference type="InterPro" id="IPR009057">
    <property type="entry name" value="Homeodomain-like_sf"/>
</dbReference>
<dbReference type="GO" id="GO:0003700">
    <property type="term" value="F:DNA-binding transcription factor activity"/>
    <property type="evidence" value="ECO:0007669"/>
    <property type="project" value="InterPro"/>
</dbReference>
<reference evidence="6 7" key="1">
    <citation type="submission" date="2019-03" db="EMBL/GenBank/DDBJ databases">
        <title>Genomic Encyclopedia of Archaeal and Bacterial Type Strains, Phase II (KMG-II): from individual species to whole genera.</title>
        <authorList>
            <person name="Goeker M."/>
        </authorList>
    </citation>
    <scope>NUCLEOTIDE SEQUENCE [LARGE SCALE GENOMIC DNA]</scope>
    <source>
        <strain evidence="6 7">ATCC 25309</strain>
    </source>
</reference>
<feature type="signal peptide" evidence="4">
    <location>
        <begin position="1"/>
        <end position="24"/>
    </location>
</feature>
<accession>A0A4R7SPP2</accession>
<dbReference type="InterPro" id="IPR018060">
    <property type="entry name" value="HTH_AraC"/>
</dbReference>
<evidence type="ECO:0000259" key="5">
    <source>
        <dbReference type="PROSITE" id="PS01124"/>
    </source>
</evidence>
<evidence type="ECO:0000313" key="7">
    <source>
        <dbReference type="Proteomes" id="UP000295662"/>
    </source>
</evidence>
<dbReference type="Pfam" id="PF12833">
    <property type="entry name" value="HTH_18"/>
    <property type="match status" value="1"/>
</dbReference>
<dbReference type="AlphaFoldDB" id="A0A4R7SPP2"/>
<keyword evidence="7" id="KW-1185">Reference proteome</keyword>
<keyword evidence="3" id="KW-0804">Transcription</keyword>
<name>A0A4R7SPP2_9BACT</name>